<evidence type="ECO:0000313" key="3">
    <source>
        <dbReference type="Proteomes" id="UP000267077"/>
    </source>
</evidence>
<dbReference type="AlphaFoldDB" id="A0A3S0PGB5"/>
<accession>A0A3S0PGB5</accession>
<dbReference type="EMBL" id="RYZR01000003">
    <property type="protein sequence ID" value="RUL65989.1"/>
    <property type="molecule type" value="Genomic_DNA"/>
</dbReference>
<organism evidence="2 3">
    <name type="scientific">Dyella dinghuensis</name>
    <dbReference type="NCBI Taxonomy" id="1920169"/>
    <lineage>
        <taxon>Bacteria</taxon>
        <taxon>Pseudomonadati</taxon>
        <taxon>Pseudomonadota</taxon>
        <taxon>Gammaproteobacteria</taxon>
        <taxon>Lysobacterales</taxon>
        <taxon>Rhodanobacteraceae</taxon>
        <taxon>Dyella</taxon>
    </lineage>
</organism>
<evidence type="ECO:0000313" key="2">
    <source>
        <dbReference type="EMBL" id="RUL65989.1"/>
    </source>
</evidence>
<dbReference type="OrthoDB" id="5955036at2"/>
<reference evidence="2 3" key="1">
    <citation type="submission" date="2018-12" db="EMBL/GenBank/DDBJ databases">
        <title>Dyella dinghuensis sp. nov. DHOA06 and Dyella choica sp. nov. 4M-K27, isolated from forest soil.</title>
        <authorList>
            <person name="Qiu L.-H."/>
            <person name="Gao Z.-H."/>
        </authorList>
    </citation>
    <scope>NUCLEOTIDE SEQUENCE [LARGE SCALE GENOMIC DNA]</scope>
    <source>
        <strain evidence="2 3">DHOA06</strain>
    </source>
</reference>
<proteinExistence type="predicted"/>
<evidence type="ECO:0000256" key="1">
    <source>
        <dbReference type="SAM" id="MobiDB-lite"/>
    </source>
</evidence>
<keyword evidence="3" id="KW-1185">Reference proteome</keyword>
<gene>
    <name evidence="2" type="ORF">EKH79_04630</name>
</gene>
<dbReference type="Proteomes" id="UP000267077">
    <property type="component" value="Unassembled WGS sequence"/>
</dbReference>
<name>A0A3S0PGB5_9GAMM</name>
<sequence>MTTVADAEAALGQPFQATKLPDGTQQLQYVTKVNSLAQDSTPTTGSSIPKHQQTTVSTMLSFDQNGHFIRAWSNSKTNSANNGPTDLGHLNQGDINRGTGG</sequence>
<protein>
    <submittedName>
        <fullName evidence="2">Uncharacterized protein</fullName>
    </submittedName>
</protein>
<dbReference type="RefSeq" id="WP_126672617.1">
    <property type="nucleotide sequence ID" value="NZ_RYZR01000003.1"/>
</dbReference>
<feature type="compositionally biased region" description="Polar residues" evidence="1">
    <location>
        <begin position="73"/>
        <end position="84"/>
    </location>
</feature>
<feature type="region of interest" description="Disordered" evidence="1">
    <location>
        <begin position="73"/>
        <end position="101"/>
    </location>
</feature>
<comment type="caution">
    <text evidence="2">The sequence shown here is derived from an EMBL/GenBank/DDBJ whole genome shotgun (WGS) entry which is preliminary data.</text>
</comment>